<dbReference type="Gene3D" id="2.40.100.10">
    <property type="entry name" value="Cyclophilin-like"/>
    <property type="match status" value="1"/>
</dbReference>
<keyword evidence="6" id="KW-1185">Reference proteome</keyword>
<evidence type="ECO:0000256" key="2">
    <source>
        <dbReference type="ARBA" id="ARBA00022801"/>
    </source>
</evidence>
<feature type="domain" description="Carboxyltransferase" evidence="4">
    <location>
        <begin position="24"/>
        <end position="306"/>
    </location>
</feature>
<dbReference type="GO" id="GO:0016787">
    <property type="term" value="F:hydrolase activity"/>
    <property type="evidence" value="ECO:0007669"/>
    <property type="project" value="UniProtKB-KW"/>
</dbReference>
<evidence type="ECO:0000313" key="6">
    <source>
        <dbReference type="Proteomes" id="UP000215059"/>
    </source>
</evidence>
<keyword evidence="1" id="KW-0547">Nucleotide-binding</keyword>
<dbReference type="InterPro" id="IPR003778">
    <property type="entry name" value="CT_A_B"/>
</dbReference>
<dbReference type="RefSeq" id="WP_094251575.1">
    <property type="nucleotide sequence ID" value="NZ_JBHLXL010000001.1"/>
</dbReference>
<dbReference type="AlphaFoldDB" id="A0A235FF43"/>
<organism evidence="5 6">
    <name type="scientific">Fictibacillus aquaticus</name>
    <dbReference type="NCBI Taxonomy" id="2021314"/>
    <lineage>
        <taxon>Bacteria</taxon>
        <taxon>Bacillati</taxon>
        <taxon>Bacillota</taxon>
        <taxon>Bacilli</taxon>
        <taxon>Bacillales</taxon>
        <taxon>Fictibacillaceae</taxon>
        <taxon>Fictibacillus</taxon>
    </lineage>
</organism>
<dbReference type="EMBL" id="NOII01000001">
    <property type="protein sequence ID" value="OYD59613.1"/>
    <property type="molecule type" value="Genomic_DNA"/>
</dbReference>
<dbReference type="NCBIfam" id="TIGR00724">
    <property type="entry name" value="urea_amlyse_rel"/>
    <property type="match status" value="1"/>
</dbReference>
<reference evidence="5 6" key="1">
    <citation type="submission" date="2017-07" db="EMBL/GenBank/DDBJ databases">
        <title>Fictibacillus sp. nov. GDSW-R2A3 Genome sequencing and assembly.</title>
        <authorList>
            <person name="Mayilraj S."/>
        </authorList>
    </citation>
    <scope>NUCLEOTIDE SEQUENCE [LARGE SCALE GENOMIC DNA]</scope>
    <source>
        <strain evidence="5 6">GDSW-R2A3</strain>
    </source>
</reference>
<protein>
    <recommendedName>
        <fullName evidence="4">Carboxyltransferase domain-containing protein</fullName>
    </recommendedName>
</protein>
<proteinExistence type="predicted"/>
<dbReference type="GO" id="GO:0005524">
    <property type="term" value="F:ATP binding"/>
    <property type="evidence" value="ECO:0007669"/>
    <property type="project" value="UniProtKB-KW"/>
</dbReference>
<dbReference type="Pfam" id="PF02626">
    <property type="entry name" value="CT_A_B"/>
    <property type="match status" value="1"/>
</dbReference>
<dbReference type="SMART" id="SM00797">
    <property type="entry name" value="AHS2"/>
    <property type="match status" value="1"/>
</dbReference>
<accession>A0A235FF43</accession>
<evidence type="ECO:0000256" key="3">
    <source>
        <dbReference type="ARBA" id="ARBA00022840"/>
    </source>
</evidence>
<dbReference type="PANTHER" id="PTHR43309:SF5">
    <property type="entry name" value="5-OXOPROLINASE SUBUNIT C"/>
    <property type="match status" value="1"/>
</dbReference>
<dbReference type="Proteomes" id="UP000215059">
    <property type="component" value="Unassembled WGS sequence"/>
</dbReference>
<dbReference type="OrthoDB" id="9782422at2"/>
<evidence type="ECO:0000313" key="5">
    <source>
        <dbReference type="EMBL" id="OYD59613.1"/>
    </source>
</evidence>
<keyword evidence="3" id="KW-0067">ATP-binding</keyword>
<dbReference type="InterPro" id="IPR029000">
    <property type="entry name" value="Cyclophilin-like_dom_sf"/>
</dbReference>
<dbReference type="SUPFAM" id="SSF50891">
    <property type="entry name" value="Cyclophilin-like"/>
    <property type="match status" value="1"/>
</dbReference>
<evidence type="ECO:0000259" key="4">
    <source>
        <dbReference type="SMART" id="SM00797"/>
    </source>
</evidence>
<name>A0A235FF43_9BACL</name>
<dbReference type="InterPro" id="IPR052708">
    <property type="entry name" value="PxpC"/>
</dbReference>
<keyword evidence="2" id="KW-0378">Hydrolase</keyword>
<gene>
    <name evidence="5" type="ORF">CGZ90_06930</name>
</gene>
<dbReference type="PANTHER" id="PTHR43309">
    <property type="entry name" value="5-OXOPROLINASE SUBUNIT C"/>
    <property type="match status" value="1"/>
</dbReference>
<comment type="caution">
    <text evidence="5">The sequence shown here is derived from an EMBL/GenBank/DDBJ whole genome shotgun (WGS) entry which is preliminary data.</text>
</comment>
<evidence type="ECO:0000256" key="1">
    <source>
        <dbReference type="ARBA" id="ARBA00022741"/>
    </source>
</evidence>
<sequence length="323" mass="36030">MSILVKKGGMLTSVQDLGRQGFQRYGVIVSGVMDSFSAKMANILLNNDEKEAVLEMTVLGPQLTFQTSAVVCITGGDLHPVLEGKPLEMWKPVYVPEGSELSFKGLRKGCRAYLAVKGGFKIKEQMNSRSTYLRAGFGGYKGRKLENGDVLEFRDQTAEDIGAANWGMMPLSHQLPDKHALIRYIKGPQYSWFTDNSQAVFQEEEYTVLPNSDRMGYRLSGEMLIKKEEKELITEPAAMGTIQVPPDGQPIILMADRQTTGGYPKIGQVITADLPLVAQLPPHTKIKFEEITIREAQRLLIEEGSFLKQVKTAAAMKWRELQR</sequence>